<feature type="domain" description="YCII-related" evidence="1">
    <location>
        <begin position="53"/>
        <end position="140"/>
    </location>
</feature>
<evidence type="ECO:0000313" key="2">
    <source>
        <dbReference type="EMBL" id="CAK7219134.1"/>
    </source>
</evidence>
<sequence length="157" mass="17293">MAARFARLSSSTLSLASAATQTLRPLSNSTNNGLFRLQQLQRTMATSAPTTEWLAVVPDKPNALAKRLEVRPTHFANLEAVTKTGRLKFGGAILNDKPSDPADPKTYDFAGSSIIYLADSKQEVIDFLKKDIYYESGVWDVENAQIYALRTAIREAL</sequence>
<dbReference type="Gene3D" id="3.30.70.1060">
    <property type="entry name" value="Dimeric alpha+beta barrel"/>
    <property type="match status" value="1"/>
</dbReference>
<evidence type="ECO:0000313" key="3">
    <source>
        <dbReference type="Proteomes" id="UP001642406"/>
    </source>
</evidence>
<organism evidence="2 3">
    <name type="scientific">Sporothrix bragantina</name>
    <dbReference type="NCBI Taxonomy" id="671064"/>
    <lineage>
        <taxon>Eukaryota</taxon>
        <taxon>Fungi</taxon>
        <taxon>Dikarya</taxon>
        <taxon>Ascomycota</taxon>
        <taxon>Pezizomycotina</taxon>
        <taxon>Sordariomycetes</taxon>
        <taxon>Sordariomycetidae</taxon>
        <taxon>Ophiostomatales</taxon>
        <taxon>Ophiostomataceae</taxon>
        <taxon>Sporothrix</taxon>
    </lineage>
</organism>
<dbReference type="Proteomes" id="UP001642406">
    <property type="component" value="Unassembled WGS sequence"/>
</dbReference>
<accession>A0ABP0BIS2</accession>
<gene>
    <name evidence="2" type="ORF">SBRCBS47491_003743</name>
</gene>
<dbReference type="PANTHER" id="PTHR33606">
    <property type="entry name" value="PROTEIN YCII"/>
    <property type="match status" value="1"/>
</dbReference>
<dbReference type="InterPro" id="IPR005545">
    <property type="entry name" value="YCII"/>
</dbReference>
<protein>
    <recommendedName>
        <fullName evidence="1">YCII-related domain-containing protein</fullName>
    </recommendedName>
</protein>
<reference evidence="2 3" key="1">
    <citation type="submission" date="2024-01" db="EMBL/GenBank/DDBJ databases">
        <authorList>
            <person name="Allen C."/>
            <person name="Tagirdzhanova G."/>
        </authorList>
    </citation>
    <scope>NUCLEOTIDE SEQUENCE [LARGE SCALE GENOMIC DNA]</scope>
</reference>
<dbReference type="Pfam" id="PF03795">
    <property type="entry name" value="YCII"/>
    <property type="match status" value="1"/>
</dbReference>
<dbReference type="SUPFAM" id="SSF54909">
    <property type="entry name" value="Dimeric alpha+beta barrel"/>
    <property type="match status" value="1"/>
</dbReference>
<dbReference type="PANTHER" id="PTHR33606:SF3">
    <property type="entry name" value="PROTEIN YCII"/>
    <property type="match status" value="1"/>
</dbReference>
<comment type="caution">
    <text evidence="2">The sequence shown here is derived from an EMBL/GenBank/DDBJ whole genome shotgun (WGS) entry which is preliminary data.</text>
</comment>
<dbReference type="InterPro" id="IPR011008">
    <property type="entry name" value="Dimeric_a/b-barrel"/>
</dbReference>
<dbReference type="EMBL" id="CAWUHC010000026">
    <property type="protein sequence ID" value="CAK7219134.1"/>
    <property type="molecule type" value="Genomic_DNA"/>
</dbReference>
<keyword evidence="3" id="KW-1185">Reference proteome</keyword>
<proteinExistence type="predicted"/>
<name>A0ABP0BIS2_9PEZI</name>
<evidence type="ECO:0000259" key="1">
    <source>
        <dbReference type="Pfam" id="PF03795"/>
    </source>
</evidence>
<dbReference type="InterPro" id="IPR051807">
    <property type="entry name" value="Sec-metab_biosynth-assoc"/>
</dbReference>